<dbReference type="InterPro" id="IPR003175">
    <property type="entry name" value="CDI_dom"/>
</dbReference>
<comment type="caution">
    <text evidence="7">The sequence shown here is derived from an EMBL/GenBank/DDBJ whole genome shotgun (WGS) entry which is preliminary data.</text>
</comment>
<dbReference type="EMBL" id="BAABME010015141">
    <property type="protein sequence ID" value="GAA0139608.1"/>
    <property type="molecule type" value="Genomic_DNA"/>
</dbReference>
<dbReference type="Gene3D" id="4.10.365.10">
    <property type="entry name" value="p27"/>
    <property type="match status" value="1"/>
</dbReference>
<dbReference type="InterPro" id="IPR044275">
    <property type="entry name" value="KRP"/>
</dbReference>
<dbReference type="Proteomes" id="UP001454036">
    <property type="component" value="Unassembled WGS sequence"/>
</dbReference>
<protein>
    <submittedName>
        <fullName evidence="7">Kinase inhibitor</fullName>
    </submittedName>
</protein>
<evidence type="ECO:0000256" key="1">
    <source>
        <dbReference type="ARBA" id="ARBA00004642"/>
    </source>
</evidence>
<sequence>MGKYIRKSKVTSEVNGMELRKSTLGVRTRAKTLALQRLQDLQLRSRRLHKPFLGFAQTSKLNQTKPQLQNIQQNNFHFQPIGRATRESTPCNVITDVDNISTPGSSTRYPENQTPRSSILPNIPSMREVDELFAHFEQQQQRFFMEKYNFDIINDVPLPGRYEWVKVSP</sequence>
<dbReference type="PANTHER" id="PTHR46776">
    <property type="entry name" value="CYCLIN-DEPENDENT KINASE INHIBITOR 4-RELATED"/>
    <property type="match status" value="1"/>
</dbReference>
<evidence type="ECO:0000259" key="6">
    <source>
        <dbReference type="Pfam" id="PF02234"/>
    </source>
</evidence>
<dbReference type="Pfam" id="PF02234">
    <property type="entry name" value="CDI"/>
    <property type="match status" value="1"/>
</dbReference>
<dbReference type="GO" id="GO:0005654">
    <property type="term" value="C:nucleoplasm"/>
    <property type="evidence" value="ECO:0007669"/>
    <property type="project" value="UniProtKB-SubCell"/>
</dbReference>
<keyword evidence="3 7" id="KW-0649">Protein kinase inhibitor</keyword>
<comment type="subcellular location">
    <subcellularLocation>
        <location evidence="1">Nucleus</location>
        <location evidence="1">Nucleoplasm</location>
    </subcellularLocation>
</comment>
<evidence type="ECO:0000256" key="2">
    <source>
        <dbReference type="ARBA" id="ARBA00010274"/>
    </source>
</evidence>
<organism evidence="7 8">
    <name type="scientific">Lithospermum erythrorhizon</name>
    <name type="common">Purple gromwell</name>
    <name type="synonym">Lithospermum officinale var. erythrorhizon</name>
    <dbReference type="NCBI Taxonomy" id="34254"/>
    <lineage>
        <taxon>Eukaryota</taxon>
        <taxon>Viridiplantae</taxon>
        <taxon>Streptophyta</taxon>
        <taxon>Embryophyta</taxon>
        <taxon>Tracheophyta</taxon>
        <taxon>Spermatophyta</taxon>
        <taxon>Magnoliopsida</taxon>
        <taxon>eudicotyledons</taxon>
        <taxon>Gunneridae</taxon>
        <taxon>Pentapetalae</taxon>
        <taxon>asterids</taxon>
        <taxon>lamiids</taxon>
        <taxon>Boraginales</taxon>
        <taxon>Boraginaceae</taxon>
        <taxon>Boraginoideae</taxon>
        <taxon>Lithospermeae</taxon>
        <taxon>Lithospermum</taxon>
    </lineage>
</organism>
<name>A0AAV3NPB9_LITER</name>
<comment type="similarity">
    <text evidence="2">Belongs to the CDI family. ICK/KRP subfamily.</text>
</comment>
<evidence type="ECO:0000256" key="5">
    <source>
        <dbReference type="SAM" id="MobiDB-lite"/>
    </source>
</evidence>
<keyword evidence="4" id="KW-0131">Cell cycle</keyword>
<dbReference type="GO" id="GO:0004861">
    <property type="term" value="F:cyclin-dependent protein serine/threonine kinase inhibitor activity"/>
    <property type="evidence" value="ECO:0007669"/>
    <property type="project" value="InterPro"/>
</dbReference>
<feature type="domain" description="Cyclin-dependent kinase inhibitor" evidence="6">
    <location>
        <begin position="124"/>
        <end position="167"/>
    </location>
</feature>
<dbReference type="InterPro" id="IPR044898">
    <property type="entry name" value="CDI_dom_sf"/>
</dbReference>
<keyword evidence="8" id="KW-1185">Reference proteome</keyword>
<dbReference type="AlphaFoldDB" id="A0AAV3NPB9"/>
<evidence type="ECO:0000256" key="3">
    <source>
        <dbReference type="ARBA" id="ARBA00023013"/>
    </source>
</evidence>
<dbReference type="PIRSF" id="PIRSF017811">
    <property type="entry name" value="CDK_inhib_pln"/>
    <property type="match status" value="1"/>
</dbReference>
<dbReference type="GO" id="GO:0051726">
    <property type="term" value="P:regulation of cell cycle"/>
    <property type="evidence" value="ECO:0007669"/>
    <property type="project" value="InterPro"/>
</dbReference>
<gene>
    <name evidence="7" type="ORF">LIER_35110</name>
</gene>
<proteinExistence type="inferred from homology"/>
<feature type="region of interest" description="Disordered" evidence="5">
    <location>
        <begin position="97"/>
        <end position="116"/>
    </location>
</feature>
<reference evidence="7 8" key="1">
    <citation type="submission" date="2024-01" db="EMBL/GenBank/DDBJ databases">
        <title>The complete chloroplast genome sequence of Lithospermum erythrorhizon: insights into the phylogenetic relationship among Boraginaceae species and the maternal lineages of purple gromwells.</title>
        <authorList>
            <person name="Okada T."/>
            <person name="Watanabe K."/>
        </authorList>
    </citation>
    <scope>NUCLEOTIDE SEQUENCE [LARGE SCALE GENOMIC DNA]</scope>
</reference>
<evidence type="ECO:0000313" key="8">
    <source>
        <dbReference type="Proteomes" id="UP001454036"/>
    </source>
</evidence>
<evidence type="ECO:0000313" key="7">
    <source>
        <dbReference type="EMBL" id="GAA0139608.1"/>
    </source>
</evidence>
<accession>A0AAV3NPB9</accession>
<evidence type="ECO:0000256" key="4">
    <source>
        <dbReference type="ARBA" id="ARBA00023306"/>
    </source>
</evidence>